<keyword evidence="1" id="KW-1133">Transmembrane helix</keyword>
<keyword evidence="1" id="KW-0472">Membrane</keyword>
<proteinExistence type="predicted"/>
<dbReference type="SUPFAM" id="SSF56634">
    <property type="entry name" value="Heme-dependent catalase-like"/>
    <property type="match status" value="1"/>
</dbReference>
<dbReference type="InterPro" id="IPR020835">
    <property type="entry name" value="Catalase_sf"/>
</dbReference>
<evidence type="ECO:0000313" key="2">
    <source>
        <dbReference type="EMBL" id="KAL0437252.1"/>
    </source>
</evidence>
<accession>A0AAW2WAI3</accession>
<reference evidence="2" key="2">
    <citation type="journal article" date="2024" name="Plant">
        <title>Genomic evolution and insights into agronomic trait innovations of Sesamum species.</title>
        <authorList>
            <person name="Miao H."/>
            <person name="Wang L."/>
            <person name="Qu L."/>
            <person name="Liu H."/>
            <person name="Sun Y."/>
            <person name="Le M."/>
            <person name="Wang Q."/>
            <person name="Wei S."/>
            <person name="Zheng Y."/>
            <person name="Lin W."/>
            <person name="Duan Y."/>
            <person name="Cao H."/>
            <person name="Xiong S."/>
            <person name="Wang X."/>
            <person name="Wei L."/>
            <person name="Li C."/>
            <person name="Ma Q."/>
            <person name="Ju M."/>
            <person name="Zhao R."/>
            <person name="Li G."/>
            <person name="Mu C."/>
            <person name="Tian Q."/>
            <person name="Mei H."/>
            <person name="Zhang T."/>
            <person name="Gao T."/>
            <person name="Zhang H."/>
        </authorList>
    </citation>
    <scope>NUCLEOTIDE SEQUENCE</scope>
    <source>
        <strain evidence="2">G02</strain>
    </source>
</reference>
<dbReference type="InterPro" id="IPR011004">
    <property type="entry name" value="Trimer_LpxA-like_sf"/>
</dbReference>
<dbReference type="GO" id="GO:0020037">
    <property type="term" value="F:heme binding"/>
    <property type="evidence" value="ECO:0007669"/>
    <property type="project" value="InterPro"/>
</dbReference>
<evidence type="ECO:0000256" key="1">
    <source>
        <dbReference type="SAM" id="Phobius"/>
    </source>
</evidence>
<dbReference type="EMBL" id="JACGWJ010000002">
    <property type="protein sequence ID" value="KAL0437252.1"/>
    <property type="molecule type" value="Genomic_DNA"/>
</dbReference>
<feature type="transmembrane region" description="Helical" evidence="1">
    <location>
        <begin position="155"/>
        <end position="179"/>
    </location>
</feature>
<gene>
    <name evidence="2" type="ORF">Sradi_0433100</name>
</gene>
<reference evidence="2" key="1">
    <citation type="submission" date="2020-06" db="EMBL/GenBank/DDBJ databases">
        <authorList>
            <person name="Li T."/>
            <person name="Hu X."/>
            <person name="Zhang T."/>
            <person name="Song X."/>
            <person name="Zhang H."/>
            <person name="Dai N."/>
            <person name="Sheng W."/>
            <person name="Hou X."/>
            <person name="Wei L."/>
        </authorList>
    </citation>
    <scope>NUCLEOTIDE SEQUENCE</scope>
    <source>
        <strain evidence="2">G02</strain>
        <tissue evidence="2">Leaf</tissue>
    </source>
</reference>
<sequence>MRPVPDDEITREIALDCTKPWDEAEFPHFDVGEITIDQVLTKEESDNLEFNPFLRCAEVDVIRASSCNQSASMDHGRSVVYAICQHLRNKKPLPEAWRNFLDQSDVKIDLSGCPMAATLEKNVSKEVTLARPCNIVAPMNFIFYLNKIHKTQMHFLLPFFWLFSGILAGLVCVLSKWILVGKKKEGKIEPIWSARIFMDTTWQAIRTLVGEYFMEMASGSFIFNVWMKLMGSEIAWDRGVYVDSMGAVLNPELVELEEYASVGREALLFGHIYEGEGGQVKYGKIVVRKGGFMGSRAVAMPGVTVGTEGSLGALSLAMKEEFVN</sequence>
<name>A0AAW2WAI3_SESRA</name>
<comment type="caution">
    <text evidence="2">The sequence shown here is derived from an EMBL/GenBank/DDBJ whole genome shotgun (WGS) entry which is preliminary data.</text>
</comment>
<dbReference type="Gene3D" id="2.40.180.10">
    <property type="entry name" value="Catalase core domain"/>
    <property type="match status" value="1"/>
</dbReference>
<protein>
    <submittedName>
        <fullName evidence="2">Uncharacterized protein</fullName>
    </submittedName>
</protein>
<organism evidence="2">
    <name type="scientific">Sesamum radiatum</name>
    <name type="common">Black benniseed</name>
    <dbReference type="NCBI Taxonomy" id="300843"/>
    <lineage>
        <taxon>Eukaryota</taxon>
        <taxon>Viridiplantae</taxon>
        <taxon>Streptophyta</taxon>
        <taxon>Embryophyta</taxon>
        <taxon>Tracheophyta</taxon>
        <taxon>Spermatophyta</taxon>
        <taxon>Magnoliopsida</taxon>
        <taxon>eudicotyledons</taxon>
        <taxon>Gunneridae</taxon>
        <taxon>Pentapetalae</taxon>
        <taxon>asterids</taxon>
        <taxon>lamiids</taxon>
        <taxon>Lamiales</taxon>
        <taxon>Pedaliaceae</taxon>
        <taxon>Sesamum</taxon>
    </lineage>
</organism>
<dbReference type="PANTHER" id="PTHR42841">
    <property type="entry name" value="AMINE OXIDASE"/>
    <property type="match status" value="1"/>
</dbReference>
<dbReference type="AlphaFoldDB" id="A0AAW2WAI3"/>
<keyword evidence="1" id="KW-0812">Transmembrane</keyword>
<dbReference type="SUPFAM" id="SSF51161">
    <property type="entry name" value="Trimeric LpxA-like enzymes"/>
    <property type="match status" value="1"/>
</dbReference>